<dbReference type="Proteomes" id="UP000053989">
    <property type="component" value="Unassembled WGS sequence"/>
</dbReference>
<dbReference type="PANTHER" id="PTHR12835">
    <property type="entry name" value="BIOTIN PROTEIN LIGASE"/>
    <property type="match status" value="1"/>
</dbReference>
<keyword evidence="3" id="KW-1185">Reference proteome</keyword>
<dbReference type="STRING" id="1036808.A0A0C3AD35"/>
<dbReference type="OrthoDB" id="10250105at2759"/>
<dbReference type="PANTHER" id="PTHR12835:SF5">
    <property type="entry name" value="BIOTIN--PROTEIN LIGASE"/>
    <property type="match status" value="1"/>
</dbReference>
<dbReference type="AlphaFoldDB" id="A0A0C3AD35"/>
<dbReference type="EMBL" id="KN822039">
    <property type="protein sequence ID" value="KIM62847.1"/>
    <property type="molecule type" value="Genomic_DNA"/>
</dbReference>
<sequence>MDILLYPASPLIELLTSLADPHYLPQILSTSALTAAPAYPWHSTCALLVLAGPPPDHTAVRKYVELGGRVLALGAGVKRPLGIDESFLRISDGVTSLCVDFYNQTPTQETVRFDGAQIPVPRIPSATLDVDADRVKILARFASDNSPAGVLSEGGRIAVWSCPSLHETLLRATLIALGLRLGTQGQSSSILPQLLLAHPQNWKVQERILQSLFPERALSSLTIEEGGGNASPQSTQGMVFSDEANSFHFHVLGESPPERNCEEKDRDILLPKKPLTPEQEQLHTPLFSSSVFFSALDEFRDKEESNRASTWRIGDALLYGEVVTSTQSMLEKNPKFLRALPAPIVSFASKQIAGRGRGANAWISPAGCMLVSLTLRVPVKNTPSAASPDRFIRTSNLVFIQYLFAIAVADACRAIDPSRKWANRVKLKWPNDIYGEFPSQDTWKKTELKKIGGILVNLNFGDGTVDIVVGCGLNILNEPPVASLAQLAALADHDTQEPSNLRVKRVTAAILAAFERIWSSFLENEELGFEPFLDRYTSDWVHSNQIVTLTTTTPHTTVRVESITTDHGLLRTVPLSNAQGSQYIDLQPDGNSFDMMKGLIKMKGM</sequence>
<name>A0A0C3AD35_9AGAM</name>
<dbReference type="SUPFAM" id="SSF55681">
    <property type="entry name" value="Class II aaRS and biotin synthetases"/>
    <property type="match status" value="1"/>
</dbReference>
<dbReference type="GO" id="GO:0004077">
    <property type="term" value="F:biotin--[biotin carboxyl-carrier protein] ligase activity"/>
    <property type="evidence" value="ECO:0007669"/>
    <property type="project" value="TreeGrafter"/>
</dbReference>
<proteinExistence type="predicted"/>
<evidence type="ECO:0000313" key="2">
    <source>
        <dbReference type="EMBL" id="KIM62847.1"/>
    </source>
</evidence>
<reference evidence="2 3" key="1">
    <citation type="submission" date="2014-04" db="EMBL/GenBank/DDBJ databases">
        <authorList>
            <consortium name="DOE Joint Genome Institute"/>
            <person name="Kuo A."/>
            <person name="Kohler A."/>
            <person name="Nagy L.G."/>
            <person name="Floudas D."/>
            <person name="Copeland A."/>
            <person name="Barry K.W."/>
            <person name="Cichocki N."/>
            <person name="Veneault-Fourrey C."/>
            <person name="LaButti K."/>
            <person name="Lindquist E.A."/>
            <person name="Lipzen A."/>
            <person name="Lundell T."/>
            <person name="Morin E."/>
            <person name="Murat C."/>
            <person name="Sun H."/>
            <person name="Tunlid A."/>
            <person name="Henrissat B."/>
            <person name="Grigoriev I.V."/>
            <person name="Hibbett D.S."/>
            <person name="Martin F."/>
            <person name="Nordberg H.P."/>
            <person name="Cantor M.N."/>
            <person name="Hua S.X."/>
        </authorList>
    </citation>
    <scope>NUCLEOTIDE SEQUENCE [LARGE SCALE GENOMIC DNA]</scope>
    <source>
        <strain evidence="2 3">Foug A</strain>
    </source>
</reference>
<dbReference type="InParanoid" id="A0A0C3AD35"/>
<dbReference type="GO" id="GO:0005737">
    <property type="term" value="C:cytoplasm"/>
    <property type="evidence" value="ECO:0007669"/>
    <property type="project" value="TreeGrafter"/>
</dbReference>
<feature type="domain" description="BPL/LPL catalytic" evidence="1">
    <location>
        <begin position="302"/>
        <end position="522"/>
    </location>
</feature>
<dbReference type="InterPro" id="IPR004143">
    <property type="entry name" value="BPL_LPL_catalytic"/>
</dbReference>
<protein>
    <recommendedName>
        <fullName evidence="1">BPL/LPL catalytic domain-containing protein</fullName>
    </recommendedName>
</protein>
<gene>
    <name evidence="2" type="ORF">SCLCIDRAFT_1214636</name>
</gene>
<evidence type="ECO:0000313" key="3">
    <source>
        <dbReference type="Proteomes" id="UP000053989"/>
    </source>
</evidence>
<dbReference type="Gene3D" id="3.30.930.10">
    <property type="entry name" value="Bira Bifunctional Protein, Domain 2"/>
    <property type="match status" value="1"/>
</dbReference>
<dbReference type="HOGENOM" id="CLU_006150_1_1_1"/>
<reference evidence="3" key="2">
    <citation type="submission" date="2015-01" db="EMBL/GenBank/DDBJ databases">
        <title>Evolutionary Origins and Diversification of the Mycorrhizal Mutualists.</title>
        <authorList>
            <consortium name="DOE Joint Genome Institute"/>
            <consortium name="Mycorrhizal Genomics Consortium"/>
            <person name="Kohler A."/>
            <person name="Kuo A."/>
            <person name="Nagy L.G."/>
            <person name="Floudas D."/>
            <person name="Copeland A."/>
            <person name="Barry K.W."/>
            <person name="Cichocki N."/>
            <person name="Veneault-Fourrey C."/>
            <person name="LaButti K."/>
            <person name="Lindquist E.A."/>
            <person name="Lipzen A."/>
            <person name="Lundell T."/>
            <person name="Morin E."/>
            <person name="Murat C."/>
            <person name="Riley R."/>
            <person name="Ohm R."/>
            <person name="Sun H."/>
            <person name="Tunlid A."/>
            <person name="Henrissat B."/>
            <person name="Grigoriev I.V."/>
            <person name="Hibbett D.S."/>
            <person name="Martin F."/>
        </authorList>
    </citation>
    <scope>NUCLEOTIDE SEQUENCE [LARGE SCALE GENOMIC DNA]</scope>
    <source>
        <strain evidence="3">Foug A</strain>
    </source>
</reference>
<dbReference type="InterPro" id="IPR045864">
    <property type="entry name" value="aa-tRNA-synth_II/BPL/LPL"/>
</dbReference>
<organism evidence="2 3">
    <name type="scientific">Scleroderma citrinum Foug A</name>
    <dbReference type="NCBI Taxonomy" id="1036808"/>
    <lineage>
        <taxon>Eukaryota</taxon>
        <taxon>Fungi</taxon>
        <taxon>Dikarya</taxon>
        <taxon>Basidiomycota</taxon>
        <taxon>Agaricomycotina</taxon>
        <taxon>Agaricomycetes</taxon>
        <taxon>Agaricomycetidae</taxon>
        <taxon>Boletales</taxon>
        <taxon>Sclerodermatineae</taxon>
        <taxon>Sclerodermataceae</taxon>
        <taxon>Scleroderma</taxon>
    </lineage>
</organism>
<evidence type="ECO:0000259" key="1">
    <source>
        <dbReference type="PROSITE" id="PS51733"/>
    </source>
</evidence>
<dbReference type="PROSITE" id="PS51733">
    <property type="entry name" value="BPL_LPL_CATALYTIC"/>
    <property type="match status" value="1"/>
</dbReference>
<accession>A0A0C3AD35</accession>
<dbReference type="Pfam" id="PF03099">
    <property type="entry name" value="BPL_LplA_LipB"/>
    <property type="match status" value="1"/>
</dbReference>